<evidence type="ECO:0000313" key="2">
    <source>
        <dbReference type="Proteomes" id="UP001519460"/>
    </source>
</evidence>
<sequence length="108" mass="11988">MAAQSLSGEPPCKEIYLSWRPAEKRKCDPAPAALWLEWRRHSSTVSLTPCHAVARCIMNAPSCSIMCPAYHSSAQEVRNTSAAHPLRHSSRILLRCFGVHFPGESTSR</sequence>
<dbReference type="EMBL" id="JACVVK020000662">
    <property type="protein sequence ID" value="KAK7458924.1"/>
    <property type="molecule type" value="Genomic_DNA"/>
</dbReference>
<keyword evidence="2" id="KW-1185">Reference proteome</keyword>
<comment type="caution">
    <text evidence="1">The sequence shown here is derived from an EMBL/GenBank/DDBJ whole genome shotgun (WGS) entry which is preliminary data.</text>
</comment>
<reference evidence="1 2" key="1">
    <citation type="journal article" date="2023" name="Sci. Data">
        <title>Genome assembly of the Korean intertidal mud-creeper Batillaria attramentaria.</title>
        <authorList>
            <person name="Patra A.K."/>
            <person name="Ho P.T."/>
            <person name="Jun S."/>
            <person name="Lee S.J."/>
            <person name="Kim Y."/>
            <person name="Won Y.J."/>
        </authorList>
    </citation>
    <scope>NUCLEOTIDE SEQUENCE [LARGE SCALE GENOMIC DNA]</scope>
    <source>
        <strain evidence="1">Wonlab-2016</strain>
    </source>
</reference>
<accession>A0ABD0J4B8</accession>
<gene>
    <name evidence="1" type="ORF">BaRGS_00039055</name>
</gene>
<protein>
    <submittedName>
        <fullName evidence="1">Uncharacterized protein</fullName>
    </submittedName>
</protein>
<name>A0ABD0J4B8_9CAEN</name>
<proteinExistence type="predicted"/>
<dbReference type="AlphaFoldDB" id="A0ABD0J4B8"/>
<dbReference type="Proteomes" id="UP001519460">
    <property type="component" value="Unassembled WGS sequence"/>
</dbReference>
<organism evidence="1 2">
    <name type="scientific">Batillaria attramentaria</name>
    <dbReference type="NCBI Taxonomy" id="370345"/>
    <lineage>
        <taxon>Eukaryota</taxon>
        <taxon>Metazoa</taxon>
        <taxon>Spiralia</taxon>
        <taxon>Lophotrochozoa</taxon>
        <taxon>Mollusca</taxon>
        <taxon>Gastropoda</taxon>
        <taxon>Caenogastropoda</taxon>
        <taxon>Sorbeoconcha</taxon>
        <taxon>Cerithioidea</taxon>
        <taxon>Batillariidae</taxon>
        <taxon>Batillaria</taxon>
    </lineage>
</organism>
<evidence type="ECO:0000313" key="1">
    <source>
        <dbReference type="EMBL" id="KAK7458924.1"/>
    </source>
</evidence>